<gene>
    <name evidence="3" type="ORF">FAB82_07570</name>
</gene>
<dbReference type="RefSeq" id="WP_136533941.1">
    <property type="nucleotide sequence ID" value="NZ_STGY01000029.1"/>
</dbReference>
<evidence type="ECO:0000256" key="1">
    <source>
        <dbReference type="SAM" id="MobiDB-lite"/>
    </source>
</evidence>
<comment type="caution">
    <text evidence="3">The sequence shown here is derived from an EMBL/GenBank/DDBJ whole genome shotgun (WGS) entry which is preliminary data.</text>
</comment>
<keyword evidence="2" id="KW-0472">Membrane</keyword>
<evidence type="ECO:0008006" key="5">
    <source>
        <dbReference type="Google" id="ProtNLM"/>
    </source>
</evidence>
<name>A0A4V4HSL6_9ACTN</name>
<feature type="region of interest" description="Disordered" evidence="1">
    <location>
        <begin position="1"/>
        <end position="23"/>
    </location>
</feature>
<sequence>MSYPPTQPSYPNPYGQQQPQPPQQQGNNLWLIGVTVIVVLAVIMAVVLLIVQRSNDSNQGGGGDPTTAPESSAEETTEGGDDPTDGGDEPVTDGEATLAESDCELYDTSGFEELIGDEVDPDESSTSASTSGDTANISCSFYTSNYDTLRLYVDVTDDSDFNIGWVEDMQDSYAEDDTYTVEDYTTYGDTGYTHESTSYDYTTIGINLAISNIEVEATTMMEESEYDRDAAIAVLDGMIAQVETYYAAHVL</sequence>
<dbReference type="Proteomes" id="UP000308760">
    <property type="component" value="Unassembled WGS sequence"/>
</dbReference>
<dbReference type="OrthoDB" id="9948963at2"/>
<evidence type="ECO:0000256" key="2">
    <source>
        <dbReference type="SAM" id="Phobius"/>
    </source>
</evidence>
<feature type="compositionally biased region" description="Low complexity" evidence="1">
    <location>
        <begin position="12"/>
        <end position="23"/>
    </location>
</feature>
<keyword evidence="4" id="KW-1185">Reference proteome</keyword>
<proteinExistence type="predicted"/>
<reference evidence="4" key="1">
    <citation type="submission" date="2019-04" db="EMBL/GenBank/DDBJ databases">
        <title>Nocardioides xinjiangensis sp. nov.</title>
        <authorList>
            <person name="Liu S."/>
        </authorList>
    </citation>
    <scope>NUCLEOTIDE SEQUENCE [LARGE SCALE GENOMIC DNA]</scope>
    <source>
        <strain evidence="4">18</strain>
    </source>
</reference>
<feature type="compositionally biased region" description="Pro residues" evidence="1">
    <location>
        <begin position="1"/>
        <end position="11"/>
    </location>
</feature>
<feature type="transmembrane region" description="Helical" evidence="2">
    <location>
        <begin position="29"/>
        <end position="51"/>
    </location>
</feature>
<evidence type="ECO:0000313" key="4">
    <source>
        <dbReference type="Proteomes" id="UP000308760"/>
    </source>
</evidence>
<feature type="compositionally biased region" description="Acidic residues" evidence="1">
    <location>
        <begin position="72"/>
        <end position="92"/>
    </location>
</feature>
<dbReference type="EMBL" id="STGY01000029">
    <property type="protein sequence ID" value="THV42096.1"/>
    <property type="molecule type" value="Genomic_DNA"/>
</dbReference>
<organism evidence="3 4">
    <name type="scientific">Glycomyces buryatensis</name>
    <dbReference type="NCBI Taxonomy" id="2570927"/>
    <lineage>
        <taxon>Bacteria</taxon>
        <taxon>Bacillati</taxon>
        <taxon>Actinomycetota</taxon>
        <taxon>Actinomycetes</taxon>
        <taxon>Glycomycetales</taxon>
        <taxon>Glycomycetaceae</taxon>
        <taxon>Glycomyces</taxon>
    </lineage>
</organism>
<keyword evidence="2" id="KW-0812">Transmembrane</keyword>
<keyword evidence="2" id="KW-1133">Transmembrane helix</keyword>
<evidence type="ECO:0000313" key="3">
    <source>
        <dbReference type="EMBL" id="THV42096.1"/>
    </source>
</evidence>
<feature type="region of interest" description="Disordered" evidence="1">
    <location>
        <begin position="55"/>
        <end position="94"/>
    </location>
</feature>
<accession>A0A4V4HSL6</accession>
<dbReference type="AlphaFoldDB" id="A0A4V4HSL6"/>
<reference evidence="3 4" key="2">
    <citation type="submission" date="2019-05" db="EMBL/GenBank/DDBJ databases">
        <title>Glycomyces buryatensis sp. nov.</title>
        <authorList>
            <person name="Nikitina E."/>
        </authorList>
    </citation>
    <scope>NUCLEOTIDE SEQUENCE [LARGE SCALE GENOMIC DNA]</scope>
    <source>
        <strain evidence="3 4">18</strain>
    </source>
</reference>
<protein>
    <recommendedName>
        <fullName evidence="5">DUF3558 domain-containing protein</fullName>
    </recommendedName>
</protein>